<dbReference type="PANTHER" id="PTHR23349:SF108">
    <property type="entry name" value="BHLH DOMAIN-CONTAINING PROTEIN"/>
    <property type="match status" value="1"/>
</dbReference>
<dbReference type="InterPro" id="IPR011598">
    <property type="entry name" value="bHLH_dom"/>
</dbReference>
<dbReference type="InterPro" id="IPR036638">
    <property type="entry name" value="HLH_DNA-bd_sf"/>
</dbReference>
<accession>A0ABM1C5R1</accession>
<organism evidence="3 4">
    <name type="scientific">Limulus polyphemus</name>
    <name type="common">Atlantic horseshoe crab</name>
    <dbReference type="NCBI Taxonomy" id="6850"/>
    <lineage>
        <taxon>Eukaryota</taxon>
        <taxon>Metazoa</taxon>
        <taxon>Ecdysozoa</taxon>
        <taxon>Arthropoda</taxon>
        <taxon>Chelicerata</taxon>
        <taxon>Merostomata</taxon>
        <taxon>Xiphosura</taxon>
        <taxon>Limulidae</taxon>
        <taxon>Limulus</taxon>
    </lineage>
</organism>
<evidence type="ECO:0000259" key="2">
    <source>
        <dbReference type="PROSITE" id="PS50888"/>
    </source>
</evidence>
<keyword evidence="1" id="KW-0238">DNA-binding</keyword>
<evidence type="ECO:0000313" key="3">
    <source>
        <dbReference type="Proteomes" id="UP000694941"/>
    </source>
</evidence>
<evidence type="ECO:0000256" key="1">
    <source>
        <dbReference type="ARBA" id="ARBA00023125"/>
    </source>
</evidence>
<proteinExistence type="predicted"/>
<name>A0ABM1C5R1_LIMPO</name>
<evidence type="ECO:0000313" key="4">
    <source>
        <dbReference type="RefSeq" id="XP_013794699.1"/>
    </source>
</evidence>
<dbReference type="GeneID" id="106478684"/>
<dbReference type="Gene3D" id="4.10.280.10">
    <property type="entry name" value="Helix-loop-helix DNA-binding domain"/>
    <property type="match status" value="1"/>
</dbReference>
<dbReference type="CDD" id="cd19724">
    <property type="entry name" value="bHLH_TS_ASCL3_like"/>
    <property type="match status" value="1"/>
</dbReference>
<dbReference type="Proteomes" id="UP000694941">
    <property type="component" value="Unplaced"/>
</dbReference>
<reference evidence="4" key="1">
    <citation type="submission" date="2025-08" db="UniProtKB">
        <authorList>
            <consortium name="RefSeq"/>
        </authorList>
    </citation>
    <scope>IDENTIFICATION</scope>
    <source>
        <tissue evidence="4">Muscle</tissue>
    </source>
</reference>
<gene>
    <name evidence="4" type="primary">LOC106478684</name>
</gene>
<keyword evidence="3" id="KW-1185">Reference proteome</keyword>
<dbReference type="SUPFAM" id="SSF47459">
    <property type="entry name" value="HLH, helix-loop-helix DNA-binding domain"/>
    <property type="match status" value="1"/>
</dbReference>
<protein>
    <submittedName>
        <fullName evidence="4">Uncharacterized protein LOC106478684</fullName>
    </submittedName>
</protein>
<feature type="domain" description="BHLH" evidence="2">
    <location>
        <begin position="113"/>
        <end position="167"/>
    </location>
</feature>
<dbReference type="RefSeq" id="XP_013794699.1">
    <property type="nucleotide sequence ID" value="XM_013939245.1"/>
</dbReference>
<dbReference type="PANTHER" id="PTHR23349">
    <property type="entry name" value="BASIC HELIX-LOOP-HELIX TRANSCRIPTION FACTOR, TWIST"/>
    <property type="match status" value="1"/>
</dbReference>
<dbReference type="PROSITE" id="PS50888">
    <property type="entry name" value="BHLH"/>
    <property type="match status" value="1"/>
</dbReference>
<dbReference type="SMART" id="SM00353">
    <property type="entry name" value="HLH"/>
    <property type="match status" value="1"/>
</dbReference>
<dbReference type="InterPro" id="IPR050283">
    <property type="entry name" value="E-box_TF_Regulators"/>
</dbReference>
<sequence>MASSLNSPCPEYTLLTPLSFQTDILSAMDDTDDISIEGLRHFSMFDLLTPANTEATPPLIRREIDNDINKVLEQHQLKPISPNVPKKPDPFSPTCKIPLPNPYSSYEYWLEPSFICRRNERERLRVRNVNDGFERLRNHLPLPDKERDRRLSKVETLRMAINYIRDLEDTLKETGENHNPVMEGSSQKIA</sequence>
<dbReference type="Pfam" id="PF00010">
    <property type="entry name" value="HLH"/>
    <property type="match status" value="1"/>
</dbReference>